<protein>
    <recommendedName>
        <fullName evidence="2">Biotin-protein ligase N-terminal domain-containing protein</fullName>
    </recommendedName>
</protein>
<feature type="chain" id="PRO_5013884729" description="Biotin-protein ligase N-terminal domain-containing protein" evidence="1">
    <location>
        <begin position="23"/>
        <end position="270"/>
    </location>
</feature>
<feature type="signal peptide" evidence="1">
    <location>
        <begin position="1"/>
        <end position="22"/>
    </location>
</feature>
<evidence type="ECO:0000313" key="4">
    <source>
        <dbReference type="Proteomes" id="UP000225277"/>
    </source>
</evidence>
<feature type="domain" description="Biotin-protein ligase N-terminal" evidence="2">
    <location>
        <begin position="32"/>
        <end position="126"/>
    </location>
</feature>
<dbReference type="STRING" id="112498.A0A2D3UQT5"/>
<dbReference type="InterPro" id="IPR019197">
    <property type="entry name" value="Biotin-prot_ligase_N"/>
</dbReference>
<dbReference type="Proteomes" id="UP000225277">
    <property type="component" value="Unassembled WGS sequence"/>
</dbReference>
<reference evidence="3 4" key="1">
    <citation type="submission" date="2016-03" db="EMBL/GenBank/DDBJ databases">
        <authorList>
            <person name="Ploux O."/>
        </authorList>
    </citation>
    <scope>NUCLEOTIDE SEQUENCE [LARGE SCALE GENOMIC DNA]</scope>
    <source>
        <strain evidence="3 4">URUG2</strain>
    </source>
</reference>
<keyword evidence="1" id="KW-0732">Signal</keyword>
<dbReference type="InterPro" id="IPR015834">
    <property type="entry name" value="UCP016642"/>
</dbReference>
<dbReference type="GeneID" id="35596778"/>
<dbReference type="Gene3D" id="3.40.50.880">
    <property type="match status" value="1"/>
</dbReference>
<keyword evidence="4" id="KW-1185">Reference proteome</keyword>
<organism evidence="3 4">
    <name type="scientific">Ramularia collo-cygni</name>
    <dbReference type="NCBI Taxonomy" id="112498"/>
    <lineage>
        <taxon>Eukaryota</taxon>
        <taxon>Fungi</taxon>
        <taxon>Dikarya</taxon>
        <taxon>Ascomycota</taxon>
        <taxon>Pezizomycotina</taxon>
        <taxon>Dothideomycetes</taxon>
        <taxon>Dothideomycetidae</taxon>
        <taxon>Mycosphaerellales</taxon>
        <taxon>Mycosphaerellaceae</taxon>
        <taxon>Ramularia</taxon>
    </lineage>
</organism>
<evidence type="ECO:0000256" key="1">
    <source>
        <dbReference type="SAM" id="SignalP"/>
    </source>
</evidence>
<dbReference type="EMBL" id="FJUY01000002">
    <property type="protein sequence ID" value="CZT15705.1"/>
    <property type="molecule type" value="Genomic_DNA"/>
</dbReference>
<sequence length="270" mass="29327">MAKLWFLILSTFLIFQSHLIHADSSMRRPRALVYRGPAACEGCPESVAALLRSSPQNFKVRYAGPKEAIRITPENLKKFDLYAQPGGGDDVDETFAQVAAYAPAIRDFVANGGRYFGICLGAFFGGPSPGYGLLPEGADAKSEMLQKGAQVTNADDAVIQMDWMWATGPKAGQAIKKRWVYFQDGAVILKFVQGKDAFVLGRYSSNGDVAATLNKFGRGWVGLVGPHPEADQDWFDDEDLRAPDGLSFDIGHDLIEAIMSGGPIHPKEGL</sequence>
<dbReference type="OrthoDB" id="10250105at2759"/>
<dbReference type="RefSeq" id="XP_023622601.1">
    <property type="nucleotide sequence ID" value="XM_023766833.1"/>
</dbReference>
<evidence type="ECO:0000313" key="3">
    <source>
        <dbReference type="EMBL" id="CZT15705.1"/>
    </source>
</evidence>
<gene>
    <name evidence="3" type="ORF">RCC_01539</name>
</gene>
<dbReference type="Pfam" id="PF09825">
    <property type="entry name" value="BPL_N"/>
    <property type="match status" value="1"/>
</dbReference>
<name>A0A2D3UQT5_9PEZI</name>
<dbReference type="InterPro" id="IPR029062">
    <property type="entry name" value="Class_I_gatase-like"/>
</dbReference>
<dbReference type="PIRSF" id="PIRSF016642">
    <property type="entry name" value="UCP016642"/>
    <property type="match status" value="1"/>
</dbReference>
<dbReference type="SUPFAM" id="SSF52317">
    <property type="entry name" value="Class I glutamine amidotransferase-like"/>
    <property type="match status" value="1"/>
</dbReference>
<dbReference type="AlphaFoldDB" id="A0A2D3UQT5"/>
<proteinExistence type="predicted"/>
<accession>A0A2D3UQT5</accession>
<evidence type="ECO:0000259" key="2">
    <source>
        <dbReference type="Pfam" id="PF09825"/>
    </source>
</evidence>